<keyword evidence="1" id="KW-0472">Membrane</keyword>
<name>A0ABU9VEF5_9BACI</name>
<comment type="caution">
    <text evidence="2">The sequence shown here is derived from an EMBL/GenBank/DDBJ whole genome shotgun (WGS) entry which is preliminary data.</text>
</comment>
<evidence type="ECO:0000313" key="3">
    <source>
        <dbReference type="Proteomes" id="UP001418796"/>
    </source>
</evidence>
<keyword evidence="3" id="KW-1185">Reference proteome</keyword>
<protein>
    <submittedName>
        <fullName evidence="2">Uncharacterized protein</fullName>
    </submittedName>
</protein>
<gene>
    <name evidence="2" type="ORF">MKY91_03835</name>
</gene>
<accession>A0ABU9VEF5</accession>
<evidence type="ECO:0000256" key="1">
    <source>
        <dbReference type="SAM" id="Phobius"/>
    </source>
</evidence>
<feature type="transmembrane region" description="Helical" evidence="1">
    <location>
        <begin position="9"/>
        <end position="28"/>
    </location>
</feature>
<dbReference type="Proteomes" id="UP001418796">
    <property type="component" value="Unassembled WGS sequence"/>
</dbReference>
<organism evidence="2 3">
    <name type="scientific">Alkalicoccobacillus gibsonii</name>
    <dbReference type="NCBI Taxonomy" id="79881"/>
    <lineage>
        <taxon>Bacteria</taxon>
        <taxon>Bacillati</taxon>
        <taxon>Bacillota</taxon>
        <taxon>Bacilli</taxon>
        <taxon>Bacillales</taxon>
        <taxon>Bacillaceae</taxon>
        <taxon>Alkalicoccobacillus</taxon>
    </lineage>
</organism>
<reference evidence="2 3" key="1">
    <citation type="submission" date="2024-03" db="EMBL/GenBank/DDBJ databases">
        <title>Bacilli Hybrid Assemblies.</title>
        <authorList>
            <person name="Kovac J."/>
        </authorList>
    </citation>
    <scope>NUCLEOTIDE SEQUENCE [LARGE SCALE GENOMIC DNA]</scope>
    <source>
        <strain evidence="2 3">FSL R7-0666</strain>
    </source>
</reference>
<evidence type="ECO:0000313" key="2">
    <source>
        <dbReference type="EMBL" id="MEN0642292.1"/>
    </source>
</evidence>
<keyword evidence="1" id="KW-1133">Transmembrane helix</keyword>
<proteinExistence type="predicted"/>
<dbReference type="RefSeq" id="WP_343129425.1">
    <property type="nucleotide sequence ID" value="NZ_JBCITK010000001.1"/>
</dbReference>
<sequence>MIRTILHSVVLLCFLIVTTFIAFTVMYISIEEQAIVGGLISLIMVFIVSSICTKSIVRIKRNSI</sequence>
<feature type="transmembrane region" description="Helical" evidence="1">
    <location>
        <begin position="34"/>
        <end position="57"/>
    </location>
</feature>
<keyword evidence="1" id="KW-0812">Transmembrane</keyword>
<dbReference type="EMBL" id="JBCITK010000001">
    <property type="protein sequence ID" value="MEN0642292.1"/>
    <property type="molecule type" value="Genomic_DNA"/>
</dbReference>